<evidence type="ECO:0000313" key="9">
    <source>
        <dbReference type="EMBL" id="GIN22352.1"/>
    </source>
</evidence>
<dbReference type="PANTHER" id="PTHR42781:SF4">
    <property type="entry name" value="SPERMIDINE_PUTRESCINE IMPORT ATP-BINDING PROTEIN POTA"/>
    <property type="match status" value="1"/>
</dbReference>
<comment type="function">
    <text evidence="7">Part of the ABC transporter complex PotABCD involved in spermidine/putrescine import. Responsible for energy coupling to the transport system.</text>
</comment>
<evidence type="ECO:0000256" key="4">
    <source>
        <dbReference type="ARBA" id="ARBA00022840"/>
    </source>
</evidence>
<dbReference type="NCBIfam" id="TIGR01187">
    <property type="entry name" value="potA"/>
    <property type="match status" value="1"/>
</dbReference>
<dbReference type="PANTHER" id="PTHR42781">
    <property type="entry name" value="SPERMIDINE/PUTRESCINE IMPORT ATP-BINDING PROTEIN POTA"/>
    <property type="match status" value="1"/>
</dbReference>
<evidence type="ECO:0000256" key="3">
    <source>
        <dbReference type="ARBA" id="ARBA00022741"/>
    </source>
</evidence>
<dbReference type="InterPro" id="IPR003439">
    <property type="entry name" value="ABC_transporter-like_ATP-bd"/>
</dbReference>
<gene>
    <name evidence="7" type="primary">potA</name>
    <name evidence="9" type="ORF">J1TS3_34860</name>
</gene>
<keyword evidence="5 7" id="KW-1278">Translocase</keyword>
<dbReference type="EC" id="7.6.2.11" evidence="7"/>
<keyword evidence="4 7" id="KW-0067">ATP-binding</keyword>
<sequence length="372" mass="41470">MASNLEIQNVSKYYKKFRAVHNANVSVEQGEFFTILGPSGSGKTTLLKLIAGFEEVSSGAIMLSNENISAKKPYERNIGMVFQNYALFPHMTVAENIAYPLKRRKVKKQEAKQKVEEVLKIVHLEQYANHFPAQMSGGQQQRVALARAIVFRPPLLLLDEPLSALDKNLRQHMQIEIKNIQESLGITTISVTHDQEEALTMSDRICVMNNGGIEQIDTPENLYKYPKNRFVAEFIGEINLLKGIMVNEDSENASIQLSNGHVVTIQTRGKSHDTKSVLVALRPENIQLADYGKTLKNTIQAKVMSVIYVGEALIVIVKTKKGEELKIKIPSLLSHAITVGEELKFGWNPQDATILKDETKNNESAALEAVSS</sequence>
<dbReference type="Gene3D" id="2.40.50.140">
    <property type="entry name" value="Nucleic acid-binding proteins"/>
    <property type="match status" value="1"/>
</dbReference>
<dbReference type="RefSeq" id="WP_018708668.1">
    <property type="nucleotide sequence ID" value="NZ_BOQT01000016.1"/>
</dbReference>
<protein>
    <recommendedName>
        <fullName evidence="7">Spermidine/putrescine import ATP-binding protein PotA</fullName>
        <ecNumber evidence="7">7.6.2.11</ecNumber>
    </recommendedName>
</protein>
<dbReference type="InterPro" id="IPR012340">
    <property type="entry name" value="NA-bd_OB-fold"/>
</dbReference>
<dbReference type="Gene3D" id="3.40.50.300">
    <property type="entry name" value="P-loop containing nucleotide triphosphate hydrolases"/>
    <property type="match status" value="1"/>
</dbReference>
<dbReference type="EMBL" id="BOQT01000016">
    <property type="protein sequence ID" value="GIN22352.1"/>
    <property type="molecule type" value="Genomic_DNA"/>
</dbReference>
<dbReference type="Proteomes" id="UP000680279">
    <property type="component" value="Unassembled WGS sequence"/>
</dbReference>
<dbReference type="InterPro" id="IPR008995">
    <property type="entry name" value="Mo/tungstate-bd_C_term_dom"/>
</dbReference>
<dbReference type="InterPro" id="IPR027417">
    <property type="entry name" value="P-loop_NTPase"/>
</dbReference>
<dbReference type="Pfam" id="PF08402">
    <property type="entry name" value="TOBE_2"/>
    <property type="match status" value="1"/>
</dbReference>
<proteinExistence type="inferred from homology"/>
<keyword evidence="1 7" id="KW-0813">Transport</keyword>
<dbReference type="Pfam" id="PF00005">
    <property type="entry name" value="ABC_tran"/>
    <property type="match status" value="1"/>
</dbReference>
<keyword evidence="2 7" id="KW-1003">Cell membrane</keyword>
<keyword evidence="3 7" id="KW-0547">Nucleotide-binding</keyword>
<dbReference type="InterPro" id="IPR050093">
    <property type="entry name" value="ABC_SmlMolc_Importer"/>
</dbReference>
<reference evidence="9 10" key="1">
    <citation type="submission" date="2021-03" db="EMBL/GenBank/DDBJ databases">
        <title>Antimicrobial resistance genes in bacteria isolated from Japanese honey, and their potential for conferring macrolide and lincosamide resistance in the American foulbrood pathogen Paenibacillus larvae.</title>
        <authorList>
            <person name="Okamoto M."/>
            <person name="Kumagai M."/>
            <person name="Kanamori H."/>
            <person name="Takamatsu D."/>
        </authorList>
    </citation>
    <scope>NUCLEOTIDE SEQUENCE [LARGE SCALE GENOMIC DNA]</scope>
    <source>
        <strain evidence="9 10">J1TS3</strain>
    </source>
</reference>
<comment type="caution">
    <text evidence="9">The sequence shown here is derived from an EMBL/GenBank/DDBJ whole genome shotgun (WGS) entry which is preliminary data.</text>
</comment>
<evidence type="ECO:0000256" key="2">
    <source>
        <dbReference type="ARBA" id="ARBA00022475"/>
    </source>
</evidence>
<accession>A0ABQ4KAU5</accession>
<feature type="domain" description="ABC transporter" evidence="8">
    <location>
        <begin position="5"/>
        <end position="235"/>
    </location>
</feature>
<keyword evidence="6 7" id="KW-0472">Membrane</keyword>
<dbReference type="SUPFAM" id="SSF52540">
    <property type="entry name" value="P-loop containing nucleoside triphosphate hydrolases"/>
    <property type="match status" value="1"/>
</dbReference>
<evidence type="ECO:0000256" key="7">
    <source>
        <dbReference type="RuleBase" id="RU364083"/>
    </source>
</evidence>
<comment type="catalytic activity">
    <reaction evidence="7">
        <text>ATP + H2O + polyamine-[polyamine-binding protein]Side 1 = ADP + phosphate + polyamineSide 2 + [polyamine-binding protein]Side 1.</text>
        <dbReference type="EC" id="7.6.2.11"/>
    </reaction>
</comment>
<evidence type="ECO:0000313" key="10">
    <source>
        <dbReference type="Proteomes" id="UP000680279"/>
    </source>
</evidence>
<dbReference type="InterPro" id="IPR003593">
    <property type="entry name" value="AAA+_ATPase"/>
</dbReference>
<evidence type="ECO:0000256" key="5">
    <source>
        <dbReference type="ARBA" id="ARBA00022967"/>
    </source>
</evidence>
<comment type="subunit">
    <text evidence="7">The complex is composed of two ATP-binding proteins (PotA), two transmembrane proteins (PotB and PotC) and a solute-binding protein (PotD).</text>
</comment>
<dbReference type="Gene3D" id="2.40.50.100">
    <property type="match status" value="1"/>
</dbReference>
<evidence type="ECO:0000256" key="1">
    <source>
        <dbReference type="ARBA" id="ARBA00022448"/>
    </source>
</evidence>
<evidence type="ECO:0000256" key="6">
    <source>
        <dbReference type="ARBA" id="ARBA00023136"/>
    </source>
</evidence>
<comment type="similarity">
    <text evidence="7">Belongs to the ABC transporter superfamily. Spermidine/putrescine importer (TC 3.A.1.11.1) family.</text>
</comment>
<name>A0ABQ4KAU5_9BACI</name>
<dbReference type="SMART" id="SM00382">
    <property type="entry name" value="AAA"/>
    <property type="match status" value="1"/>
</dbReference>
<dbReference type="InterPro" id="IPR017871">
    <property type="entry name" value="ABC_transporter-like_CS"/>
</dbReference>
<keyword evidence="10" id="KW-1185">Reference proteome</keyword>
<dbReference type="PROSITE" id="PS00211">
    <property type="entry name" value="ABC_TRANSPORTER_1"/>
    <property type="match status" value="1"/>
</dbReference>
<dbReference type="InterPro" id="IPR013611">
    <property type="entry name" value="Transp-assoc_OB_typ2"/>
</dbReference>
<organism evidence="9 10">
    <name type="scientific">Siminovitchia fordii</name>
    <dbReference type="NCBI Taxonomy" id="254759"/>
    <lineage>
        <taxon>Bacteria</taxon>
        <taxon>Bacillati</taxon>
        <taxon>Bacillota</taxon>
        <taxon>Bacilli</taxon>
        <taxon>Bacillales</taxon>
        <taxon>Bacillaceae</taxon>
        <taxon>Siminovitchia</taxon>
    </lineage>
</organism>
<dbReference type="PROSITE" id="PS50893">
    <property type="entry name" value="ABC_TRANSPORTER_2"/>
    <property type="match status" value="1"/>
</dbReference>
<dbReference type="InterPro" id="IPR005893">
    <property type="entry name" value="PotA-like"/>
</dbReference>
<dbReference type="SUPFAM" id="SSF50331">
    <property type="entry name" value="MOP-like"/>
    <property type="match status" value="1"/>
</dbReference>
<evidence type="ECO:0000259" key="8">
    <source>
        <dbReference type="PROSITE" id="PS50893"/>
    </source>
</evidence>